<evidence type="ECO:0000313" key="1">
    <source>
        <dbReference type="EnsemblPlants" id="AUR62025000-RA:cds"/>
    </source>
</evidence>
<organism evidence="1 2">
    <name type="scientific">Chenopodium quinoa</name>
    <name type="common">Quinoa</name>
    <dbReference type="NCBI Taxonomy" id="63459"/>
    <lineage>
        <taxon>Eukaryota</taxon>
        <taxon>Viridiplantae</taxon>
        <taxon>Streptophyta</taxon>
        <taxon>Embryophyta</taxon>
        <taxon>Tracheophyta</taxon>
        <taxon>Spermatophyta</taxon>
        <taxon>Magnoliopsida</taxon>
        <taxon>eudicotyledons</taxon>
        <taxon>Gunneridae</taxon>
        <taxon>Pentapetalae</taxon>
        <taxon>Caryophyllales</taxon>
        <taxon>Chenopodiaceae</taxon>
        <taxon>Chenopodioideae</taxon>
        <taxon>Atripliceae</taxon>
        <taxon>Chenopodium</taxon>
    </lineage>
</organism>
<sequence length="181" mass="20544">MYGAVSKERTLLYYCSFRKNFISIRVLDPLKKMDGIETQEVSTPMEISHPPIEGHDRCETTPILTQEDPTIGIVTQASSYESTTMSLPDAPVVSPLKSTTNHKTCSSQTTLIFSSSRHSRARRKTDFQGSKTPSVITNSLFCRISGFKRRAFCSFENIWFPNRKRLYGLTPNVLVCNLFYD</sequence>
<accession>A0A803M7X4</accession>
<protein>
    <submittedName>
        <fullName evidence="1">Uncharacterized protein</fullName>
    </submittedName>
</protein>
<keyword evidence="2" id="KW-1185">Reference proteome</keyword>
<dbReference type="Proteomes" id="UP000596660">
    <property type="component" value="Unplaced"/>
</dbReference>
<evidence type="ECO:0000313" key="2">
    <source>
        <dbReference type="Proteomes" id="UP000596660"/>
    </source>
</evidence>
<name>A0A803M7X4_CHEQI</name>
<reference evidence="1" key="1">
    <citation type="journal article" date="2017" name="Nature">
        <title>The genome of Chenopodium quinoa.</title>
        <authorList>
            <person name="Jarvis D.E."/>
            <person name="Ho Y.S."/>
            <person name="Lightfoot D.J."/>
            <person name="Schmoeckel S.M."/>
            <person name="Li B."/>
            <person name="Borm T.J.A."/>
            <person name="Ohyanagi H."/>
            <person name="Mineta K."/>
            <person name="Michell C.T."/>
            <person name="Saber N."/>
            <person name="Kharbatia N.M."/>
            <person name="Rupper R.R."/>
            <person name="Sharp A.R."/>
            <person name="Dally N."/>
            <person name="Boughton B.A."/>
            <person name="Woo Y.H."/>
            <person name="Gao G."/>
            <person name="Schijlen E.G.W.M."/>
            <person name="Guo X."/>
            <person name="Momin A.A."/>
            <person name="Negrao S."/>
            <person name="Al-Babili S."/>
            <person name="Gehring C."/>
            <person name="Roessner U."/>
            <person name="Jung C."/>
            <person name="Murphy K."/>
            <person name="Arold S.T."/>
            <person name="Gojobori T."/>
            <person name="van der Linden C.G."/>
            <person name="van Loo E.N."/>
            <person name="Jellen E.N."/>
            <person name="Maughan P.J."/>
            <person name="Tester M."/>
        </authorList>
    </citation>
    <scope>NUCLEOTIDE SEQUENCE [LARGE SCALE GENOMIC DNA]</scope>
    <source>
        <strain evidence="1">cv. PI 614886</strain>
    </source>
</reference>
<dbReference type="Gramene" id="AUR62025000-RA">
    <property type="protein sequence ID" value="AUR62025000-RA:cds"/>
    <property type="gene ID" value="AUR62025000"/>
</dbReference>
<dbReference type="EnsemblPlants" id="AUR62025000-RA">
    <property type="protein sequence ID" value="AUR62025000-RA:cds"/>
    <property type="gene ID" value="AUR62025000"/>
</dbReference>
<reference evidence="1" key="2">
    <citation type="submission" date="2021-03" db="UniProtKB">
        <authorList>
            <consortium name="EnsemblPlants"/>
        </authorList>
    </citation>
    <scope>IDENTIFICATION</scope>
</reference>
<proteinExistence type="predicted"/>
<dbReference type="AlphaFoldDB" id="A0A803M7X4"/>